<keyword evidence="3" id="KW-1185">Reference proteome</keyword>
<proteinExistence type="predicted"/>
<keyword evidence="1" id="KW-0812">Transmembrane</keyword>
<organism evidence="2 3">
    <name type="scientific">Polaribacter ponticola</name>
    <dbReference type="NCBI Taxonomy" id="2978475"/>
    <lineage>
        <taxon>Bacteria</taxon>
        <taxon>Pseudomonadati</taxon>
        <taxon>Bacteroidota</taxon>
        <taxon>Flavobacteriia</taxon>
        <taxon>Flavobacteriales</taxon>
        <taxon>Flavobacteriaceae</taxon>
    </lineage>
</organism>
<evidence type="ECO:0000313" key="2">
    <source>
        <dbReference type="EMBL" id="MDD7915071.1"/>
    </source>
</evidence>
<feature type="transmembrane region" description="Helical" evidence="1">
    <location>
        <begin position="47"/>
        <end position="68"/>
    </location>
</feature>
<evidence type="ECO:0000313" key="3">
    <source>
        <dbReference type="Proteomes" id="UP001151478"/>
    </source>
</evidence>
<protein>
    <submittedName>
        <fullName evidence="2">Uncharacterized protein</fullName>
    </submittedName>
</protein>
<keyword evidence="1" id="KW-1133">Transmembrane helix</keyword>
<feature type="transmembrane region" description="Helical" evidence="1">
    <location>
        <begin position="80"/>
        <end position="98"/>
    </location>
</feature>
<feature type="transmembrane region" description="Helical" evidence="1">
    <location>
        <begin position="7"/>
        <end position="27"/>
    </location>
</feature>
<name>A0ABT5SAC3_9FLAO</name>
<sequence length="153" mass="16337">MKSNKILNIIIAVIAIVGAILFVRVGMEDAEVIKSNVDVQNSVVSPLISFSFYLFLAAVVIAVVLSLWTIIKNPENLKKMLMSLVALGVLLVVAYFMADSNVVYDAAGKIQPGGEAGSTVNKWVGTGIWYSVILGAVAAFFFVLDLGKGLIKS</sequence>
<reference evidence="2" key="1">
    <citation type="submission" date="2023-02" db="EMBL/GenBank/DDBJ databases">
        <title>Polaribacter ponticola sp. nov., isolated from seawater.</title>
        <authorList>
            <person name="Baek J.H."/>
            <person name="Kim J.M."/>
            <person name="Choi D.G."/>
            <person name="Jeon C.O."/>
        </authorList>
    </citation>
    <scope>NUCLEOTIDE SEQUENCE</scope>
    <source>
        <strain evidence="2">MSW5</strain>
    </source>
</reference>
<comment type="caution">
    <text evidence="2">The sequence shown here is derived from an EMBL/GenBank/DDBJ whole genome shotgun (WGS) entry which is preliminary data.</text>
</comment>
<gene>
    <name evidence="2" type="ORF">N5A56_011895</name>
</gene>
<dbReference type="RefSeq" id="WP_265725648.1">
    <property type="nucleotide sequence ID" value="NZ_JAOSLC020000003.1"/>
</dbReference>
<evidence type="ECO:0000256" key="1">
    <source>
        <dbReference type="SAM" id="Phobius"/>
    </source>
</evidence>
<keyword evidence="1" id="KW-0472">Membrane</keyword>
<dbReference type="Proteomes" id="UP001151478">
    <property type="component" value="Unassembled WGS sequence"/>
</dbReference>
<feature type="transmembrane region" description="Helical" evidence="1">
    <location>
        <begin position="128"/>
        <end position="147"/>
    </location>
</feature>
<accession>A0ABT5SAC3</accession>
<dbReference type="EMBL" id="JAOSLC020000003">
    <property type="protein sequence ID" value="MDD7915071.1"/>
    <property type="molecule type" value="Genomic_DNA"/>
</dbReference>